<dbReference type="PRINTS" id="PR00344">
    <property type="entry name" value="BCTRLSENSOR"/>
</dbReference>
<evidence type="ECO:0000256" key="10">
    <source>
        <dbReference type="ARBA" id="ARBA00023136"/>
    </source>
</evidence>
<evidence type="ECO:0000256" key="11">
    <source>
        <dbReference type="SAM" id="Phobius"/>
    </source>
</evidence>
<evidence type="ECO:0000256" key="1">
    <source>
        <dbReference type="ARBA" id="ARBA00000085"/>
    </source>
</evidence>
<dbReference type="Gene3D" id="3.30.565.10">
    <property type="entry name" value="Histidine kinase-like ATPase, C-terminal domain"/>
    <property type="match status" value="1"/>
</dbReference>
<dbReference type="GO" id="GO:0005886">
    <property type="term" value="C:plasma membrane"/>
    <property type="evidence" value="ECO:0007669"/>
    <property type="project" value="TreeGrafter"/>
</dbReference>
<dbReference type="InterPro" id="IPR050428">
    <property type="entry name" value="TCS_sensor_his_kinase"/>
</dbReference>
<dbReference type="SMART" id="SM00304">
    <property type="entry name" value="HAMP"/>
    <property type="match status" value="1"/>
</dbReference>
<keyword evidence="10 11" id="KW-0472">Membrane</keyword>
<keyword evidence="4" id="KW-0597">Phosphoprotein</keyword>
<dbReference type="InterPro" id="IPR003661">
    <property type="entry name" value="HisK_dim/P_dom"/>
</dbReference>
<dbReference type="Pfam" id="PF00512">
    <property type="entry name" value="HisKA"/>
    <property type="match status" value="1"/>
</dbReference>
<proteinExistence type="predicted"/>
<dbReference type="Gene3D" id="1.10.287.130">
    <property type="match status" value="1"/>
</dbReference>
<organism evidence="14 15">
    <name type="scientific">Salinisphaera orenii MK-B5</name>
    <dbReference type="NCBI Taxonomy" id="856730"/>
    <lineage>
        <taxon>Bacteria</taxon>
        <taxon>Pseudomonadati</taxon>
        <taxon>Pseudomonadota</taxon>
        <taxon>Gammaproteobacteria</taxon>
        <taxon>Salinisphaerales</taxon>
        <taxon>Salinisphaeraceae</taxon>
        <taxon>Salinisphaera</taxon>
    </lineage>
</organism>
<comment type="catalytic activity">
    <reaction evidence="1">
        <text>ATP + protein L-histidine = ADP + protein N-phospho-L-histidine.</text>
        <dbReference type="EC" id="2.7.13.3"/>
    </reaction>
</comment>
<keyword evidence="5" id="KW-0808">Transferase</keyword>
<keyword evidence="7" id="KW-0418">Kinase</keyword>
<evidence type="ECO:0000259" key="13">
    <source>
        <dbReference type="PROSITE" id="PS50885"/>
    </source>
</evidence>
<dbReference type="SMART" id="SM00387">
    <property type="entry name" value="HATPase_c"/>
    <property type="match status" value="1"/>
</dbReference>
<dbReference type="SUPFAM" id="SSF47384">
    <property type="entry name" value="Homodimeric domain of signal transducing histidine kinase"/>
    <property type="match status" value="1"/>
</dbReference>
<dbReference type="RefSeq" id="WP_123630585.1">
    <property type="nucleotide sequence ID" value="NZ_AYKH01000008.1"/>
</dbReference>
<dbReference type="SMART" id="SM00388">
    <property type="entry name" value="HisKA"/>
    <property type="match status" value="1"/>
</dbReference>
<dbReference type="PROSITE" id="PS50885">
    <property type="entry name" value="HAMP"/>
    <property type="match status" value="1"/>
</dbReference>
<dbReference type="GO" id="GO:0000155">
    <property type="term" value="F:phosphorelay sensor kinase activity"/>
    <property type="evidence" value="ECO:0007669"/>
    <property type="project" value="InterPro"/>
</dbReference>
<keyword evidence="8 11" id="KW-1133">Transmembrane helix</keyword>
<evidence type="ECO:0000313" key="15">
    <source>
        <dbReference type="Proteomes" id="UP000283993"/>
    </source>
</evidence>
<reference evidence="14 15" key="1">
    <citation type="submission" date="2013-10" db="EMBL/GenBank/DDBJ databases">
        <title>Salinisphaera orenii MK-B5 Genome Sequencing.</title>
        <authorList>
            <person name="Lai Q."/>
            <person name="Li C."/>
            <person name="Shao Z."/>
        </authorList>
    </citation>
    <scope>NUCLEOTIDE SEQUENCE [LARGE SCALE GENOMIC DNA]</scope>
    <source>
        <strain evidence="14 15">MK-B5</strain>
    </source>
</reference>
<dbReference type="InterPro" id="IPR036890">
    <property type="entry name" value="HATPase_C_sf"/>
</dbReference>
<dbReference type="Pfam" id="PF02518">
    <property type="entry name" value="HATPase_c"/>
    <property type="match status" value="1"/>
</dbReference>
<dbReference type="PANTHER" id="PTHR45436:SF5">
    <property type="entry name" value="SENSOR HISTIDINE KINASE TRCS"/>
    <property type="match status" value="1"/>
</dbReference>
<evidence type="ECO:0000256" key="2">
    <source>
        <dbReference type="ARBA" id="ARBA00004370"/>
    </source>
</evidence>
<dbReference type="PROSITE" id="PS50109">
    <property type="entry name" value="HIS_KIN"/>
    <property type="match status" value="1"/>
</dbReference>
<evidence type="ECO:0000256" key="7">
    <source>
        <dbReference type="ARBA" id="ARBA00022777"/>
    </source>
</evidence>
<feature type="domain" description="Histidine kinase" evidence="12">
    <location>
        <begin position="276"/>
        <end position="492"/>
    </location>
</feature>
<evidence type="ECO:0000313" key="14">
    <source>
        <dbReference type="EMBL" id="ROO28752.1"/>
    </source>
</evidence>
<keyword evidence="6 11" id="KW-0812">Transmembrane</keyword>
<dbReference type="Gene3D" id="6.10.340.10">
    <property type="match status" value="1"/>
</dbReference>
<dbReference type="AlphaFoldDB" id="A0A423PT98"/>
<evidence type="ECO:0000259" key="12">
    <source>
        <dbReference type="PROSITE" id="PS50109"/>
    </source>
</evidence>
<evidence type="ECO:0000256" key="5">
    <source>
        <dbReference type="ARBA" id="ARBA00022679"/>
    </source>
</evidence>
<feature type="transmembrane region" description="Helical" evidence="11">
    <location>
        <begin position="189"/>
        <end position="211"/>
    </location>
</feature>
<accession>A0A423PT98</accession>
<dbReference type="InterPro" id="IPR036097">
    <property type="entry name" value="HisK_dim/P_sf"/>
</dbReference>
<comment type="subcellular location">
    <subcellularLocation>
        <location evidence="2">Membrane</location>
    </subcellularLocation>
</comment>
<evidence type="ECO:0000256" key="8">
    <source>
        <dbReference type="ARBA" id="ARBA00022989"/>
    </source>
</evidence>
<evidence type="ECO:0000256" key="3">
    <source>
        <dbReference type="ARBA" id="ARBA00012438"/>
    </source>
</evidence>
<keyword evidence="9" id="KW-0902">Two-component regulatory system</keyword>
<dbReference type="Proteomes" id="UP000283993">
    <property type="component" value="Unassembled WGS sequence"/>
</dbReference>
<dbReference type="SUPFAM" id="SSF158472">
    <property type="entry name" value="HAMP domain-like"/>
    <property type="match status" value="1"/>
</dbReference>
<keyword evidence="15" id="KW-1185">Reference proteome</keyword>
<dbReference type="CDD" id="cd06225">
    <property type="entry name" value="HAMP"/>
    <property type="match status" value="1"/>
</dbReference>
<evidence type="ECO:0000256" key="9">
    <source>
        <dbReference type="ARBA" id="ARBA00023012"/>
    </source>
</evidence>
<dbReference type="InterPro" id="IPR003594">
    <property type="entry name" value="HATPase_dom"/>
</dbReference>
<dbReference type="EC" id="2.7.13.3" evidence="3"/>
<sequence length="492" mass="52976">MRRAWQRIANVSRSLYARIVFVYLAGLLLLSVTAAWVAVSQFEQLGREWQQRTQIDLADNLAQIMREPLGAGPDSPAAHRAAERILSINPAVSLYLLDAEGRVVGNYAEPGCSANARVPVGTLEDLLADEPMLPVLLNAPCSHRDSVFSVAPVRFGAAARPGYLLAVLDAGARMSMFAMLRTSSITRTLLIAGTLAVVLAGALGLLLFALLTRRFRKLTAAVERFAVGDYGQRIAPGRADEIGHLSRAFNDMAATIEAQLDALRENDRQRRELVANLSHDFRTPLTSLRGYAEQLRKADNLPAETRQAHLAAILANADRLTRLARQLSTLARVDAFERPLGVDTFSLAELIHDIVGKFRPQALEARVELVIDCAPTLPAVAADLALIDRVLANLLDNAVAATPAGGTVRVCAHATGSRVEVAVVDTGIGLSADELTLVTQRFYRTPASRRNGEGSGLGLSIVDEICARHGTRLRLQSTPGAGTRAAFDLPIA</sequence>
<name>A0A423PT98_9GAMM</name>
<evidence type="ECO:0000256" key="6">
    <source>
        <dbReference type="ARBA" id="ARBA00022692"/>
    </source>
</evidence>
<dbReference type="InterPro" id="IPR004358">
    <property type="entry name" value="Sig_transdc_His_kin-like_C"/>
</dbReference>
<evidence type="ECO:0000256" key="4">
    <source>
        <dbReference type="ARBA" id="ARBA00022553"/>
    </source>
</evidence>
<dbReference type="InterPro" id="IPR005467">
    <property type="entry name" value="His_kinase_dom"/>
</dbReference>
<protein>
    <recommendedName>
        <fullName evidence="3">histidine kinase</fullName>
        <ecNumber evidence="3">2.7.13.3</ecNumber>
    </recommendedName>
</protein>
<feature type="domain" description="HAMP" evidence="13">
    <location>
        <begin position="209"/>
        <end position="261"/>
    </location>
</feature>
<dbReference type="Pfam" id="PF00672">
    <property type="entry name" value="HAMP"/>
    <property type="match status" value="1"/>
</dbReference>
<dbReference type="EMBL" id="AYKH01000008">
    <property type="protein sequence ID" value="ROO28752.1"/>
    <property type="molecule type" value="Genomic_DNA"/>
</dbReference>
<comment type="caution">
    <text evidence="14">The sequence shown here is derived from an EMBL/GenBank/DDBJ whole genome shotgun (WGS) entry which is preliminary data.</text>
</comment>
<dbReference type="PANTHER" id="PTHR45436">
    <property type="entry name" value="SENSOR HISTIDINE KINASE YKOH"/>
    <property type="match status" value="1"/>
</dbReference>
<dbReference type="CDD" id="cd00082">
    <property type="entry name" value="HisKA"/>
    <property type="match status" value="1"/>
</dbReference>
<dbReference type="InterPro" id="IPR003660">
    <property type="entry name" value="HAMP_dom"/>
</dbReference>
<dbReference type="SUPFAM" id="SSF55874">
    <property type="entry name" value="ATPase domain of HSP90 chaperone/DNA topoisomerase II/histidine kinase"/>
    <property type="match status" value="1"/>
</dbReference>
<gene>
    <name evidence="14" type="ORF">SAOR_05665</name>
</gene>